<name>A0A811LI13_9BILA</name>
<organism evidence="1 2">
    <name type="scientific">Bursaphelenchus okinawaensis</name>
    <dbReference type="NCBI Taxonomy" id="465554"/>
    <lineage>
        <taxon>Eukaryota</taxon>
        <taxon>Metazoa</taxon>
        <taxon>Ecdysozoa</taxon>
        <taxon>Nematoda</taxon>
        <taxon>Chromadorea</taxon>
        <taxon>Rhabditida</taxon>
        <taxon>Tylenchina</taxon>
        <taxon>Tylenchomorpha</taxon>
        <taxon>Aphelenchoidea</taxon>
        <taxon>Aphelenchoididae</taxon>
        <taxon>Bursaphelenchus</taxon>
    </lineage>
</organism>
<evidence type="ECO:0000313" key="1">
    <source>
        <dbReference type="EMBL" id="CAD5228148.1"/>
    </source>
</evidence>
<proteinExistence type="predicted"/>
<protein>
    <submittedName>
        <fullName evidence="1">Uncharacterized protein</fullName>
    </submittedName>
</protein>
<evidence type="ECO:0000313" key="2">
    <source>
        <dbReference type="Proteomes" id="UP000614601"/>
    </source>
</evidence>
<comment type="caution">
    <text evidence="1">The sequence shown here is derived from an EMBL/GenBank/DDBJ whole genome shotgun (WGS) entry which is preliminary data.</text>
</comment>
<keyword evidence="2" id="KW-1185">Reference proteome</keyword>
<dbReference type="Proteomes" id="UP000614601">
    <property type="component" value="Unassembled WGS sequence"/>
</dbReference>
<reference evidence="1" key="1">
    <citation type="submission" date="2020-09" db="EMBL/GenBank/DDBJ databases">
        <authorList>
            <person name="Kikuchi T."/>
        </authorList>
    </citation>
    <scope>NUCLEOTIDE SEQUENCE</scope>
    <source>
        <strain evidence="1">SH1</strain>
    </source>
</reference>
<accession>A0A811LI13</accession>
<gene>
    <name evidence="1" type="ORF">BOKJ2_LOCUS12533</name>
</gene>
<dbReference type="EMBL" id="CAJFCW020000006">
    <property type="protein sequence ID" value="CAG9124176.1"/>
    <property type="molecule type" value="Genomic_DNA"/>
</dbReference>
<dbReference type="AlphaFoldDB" id="A0A811LI13"/>
<sequence length="180" mass="21153">MWSRFTEIACVRPVWDGLKAVLREDMDYFEHAKNSYNPMPRAYQVNEITELNSDCYYNSCENSYCSEGFRSLVEFDESDVTPKSYEQYKMENSMDITQDPSRALDTQFSVVPLNYQRDDTTIASDEEYTDIQDDSSINFDADADSKAQQFLAGLKEHGQFRLKPNYHQDERQQQFVMQYP</sequence>
<dbReference type="Proteomes" id="UP000783686">
    <property type="component" value="Unassembled WGS sequence"/>
</dbReference>
<dbReference type="EMBL" id="CAJFDH010000006">
    <property type="protein sequence ID" value="CAD5228148.1"/>
    <property type="molecule type" value="Genomic_DNA"/>
</dbReference>